<feature type="chain" id="PRO_5013559419" description="Inositol polyphosphate-related phosphatase domain-containing protein" evidence="1">
    <location>
        <begin position="18"/>
        <end position="141"/>
    </location>
</feature>
<dbReference type="Proteomes" id="UP000230233">
    <property type="component" value="Chromosome III"/>
</dbReference>
<name>A0A2G5UFQ7_9PELO</name>
<feature type="signal peptide" evidence="1">
    <location>
        <begin position="1"/>
        <end position="17"/>
    </location>
</feature>
<evidence type="ECO:0000313" key="3">
    <source>
        <dbReference type="Proteomes" id="UP000230233"/>
    </source>
</evidence>
<dbReference type="EMBL" id="PDUG01000003">
    <property type="protein sequence ID" value="PIC38397.1"/>
    <property type="molecule type" value="Genomic_DNA"/>
</dbReference>
<evidence type="ECO:0000256" key="1">
    <source>
        <dbReference type="SAM" id="SignalP"/>
    </source>
</evidence>
<accession>A0A2G5UFQ7</accession>
<proteinExistence type="predicted"/>
<evidence type="ECO:0008006" key="4">
    <source>
        <dbReference type="Google" id="ProtNLM"/>
    </source>
</evidence>
<keyword evidence="3" id="KW-1185">Reference proteome</keyword>
<comment type="caution">
    <text evidence="2">The sequence shown here is derived from an EMBL/GenBank/DDBJ whole genome shotgun (WGS) entry which is preliminary data.</text>
</comment>
<gene>
    <name evidence="2" type="primary">Cnig_chr_III.g10425</name>
    <name evidence="2" type="ORF">B9Z55_010425</name>
</gene>
<reference evidence="3" key="1">
    <citation type="submission" date="2017-10" db="EMBL/GenBank/DDBJ databases">
        <title>Rapid genome shrinkage in a self-fertile nematode reveals novel sperm competition proteins.</title>
        <authorList>
            <person name="Yin D."/>
            <person name="Schwarz E.M."/>
            <person name="Thomas C.G."/>
            <person name="Felde R.L."/>
            <person name="Korf I.F."/>
            <person name="Cutter A.D."/>
            <person name="Schartner C.M."/>
            <person name="Ralston E.J."/>
            <person name="Meyer B.J."/>
            <person name="Haag E.S."/>
        </authorList>
    </citation>
    <scope>NUCLEOTIDE SEQUENCE [LARGE SCALE GENOMIC DNA]</scope>
    <source>
        <strain evidence="3">JU1422</strain>
    </source>
</reference>
<organism evidence="2 3">
    <name type="scientific">Caenorhabditis nigoni</name>
    <dbReference type="NCBI Taxonomy" id="1611254"/>
    <lineage>
        <taxon>Eukaryota</taxon>
        <taxon>Metazoa</taxon>
        <taxon>Ecdysozoa</taxon>
        <taxon>Nematoda</taxon>
        <taxon>Chromadorea</taxon>
        <taxon>Rhabditida</taxon>
        <taxon>Rhabditina</taxon>
        <taxon>Rhabditomorpha</taxon>
        <taxon>Rhabditoidea</taxon>
        <taxon>Rhabditidae</taxon>
        <taxon>Peloderinae</taxon>
        <taxon>Caenorhabditis</taxon>
    </lineage>
</organism>
<dbReference type="OrthoDB" id="5830038at2759"/>
<keyword evidence="1" id="KW-0732">Signal</keyword>
<sequence>MWALFMSFSIFTMYWKSNHVYVSNHVPRSDHQTNHLSSSLEIMDWKITILTYNLAMRPSYPEAVHNFLNGNVDEHTHLVAIGLQEVAHAETIGGAMITWAQSIAAWMNKNTRMVLLAKTFQATNQVLIFGRKQLIGQVKKI</sequence>
<dbReference type="AlphaFoldDB" id="A0A2G5UFQ7"/>
<protein>
    <recommendedName>
        <fullName evidence="4">Inositol polyphosphate-related phosphatase domain-containing protein</fullName>
    </recommendedName>
</protein>
<dbReference type="InterPro" id="IPR036691">
    <property type="entry name" value="Endo/exonu/phosph_ase_sf"/>
</dbReference>
<dbReference type="Gene3D" id="3.60.10.10">
    <property type="entry name" value="Endonuclease/exonuclease/phosphatase"/>
    <property type="match status" value="1"/>
</dbReference>
<evidence type="ECO:0000313" key="2">
    <source>
        <dbReference type="EMBL" id="PIC38397.1"/>
    </source>
</evidence>
<dbReference type="STRING" id="1611254.A0A2G5UFQ7"/>